<name>A0A815V8P0_ADIRI</name>
<evidence type="ECO:0000313" key="2">
    <source>
        <dbReference type="EMBL" id="CAF0804511.1"/>
    </source>
</evidence>
<comment type="caution">
    <text evidence="3">The sequence shown here is derived from an EMBL/GenBank/DDBJ whole genome shotgun (WGS) entry which is preliminary data.</text>
</comment>
<dbReference type="EMBL" id="CAJNOR010004876">
    <property type="protein sequence ID" value="CAF1532667.1"/>
    <property type="molecule type" value="Genomic_DNA"/>
</dbReference>
<evidence type="ECO:0000313" key="3">
    <source>
        <dbReference type="EMBL" id="CAF1532667.1"/>
    </source>
</evidence>
<gene>
    <name evidence="2" type="ORF">EDS130_LOCUS5025</name>
    <name evidence="3" type="ORF">XAT740_LOCUS41589</name>
</gene>
<evidence type="ECO:0000313" key="4">
    <source>
        <dbReference type="Proteomes" id="UP000663828"/>
    </source>
</evidence>
<keyword evidence="4" id="KW-1185">Reference proteome</keyword>
<dbReference type="Proteomes" id="UP000663852">
    <property type="component" value="Unassembled WGS sequence"/>
</dbReference>
<organism evidence="3 4">
    <name type="scientific">Adineta ricciae</name>
    <name type="common">Rotifer</name>
    <dbReference type="NCBI Taxonomy" id="249248"/>
    <lineage>
        <taxon>Eukaryota</taxon>
        <taxon>Metazoa</taxon>
        <taxon>Spiralia</taxon>
        <taxon>Gnathifera</taxon>
        <taxon>Rotifera</taxon>
        <taxon>Eurotatoria</taxon>
        <taxon>Bdelloidea</taxon>
        <taxon>Adinetida</taxon>
        <taxon>Adinetidae</taxon>
        <taxon>Adineta</taxon>
    </lineage>
</organism>
<dbReference type="AlphaFoldDB" id="A0A815V8P0"/>
<accession>A0A815V8P0</accession>
<dbReference type="Proteomes" id="UP000663828">
    <property type="component" value="Unassembled WGS sequence"/>
</dbReference>
<reference evidence="3" key="1">
    <citation type="submission" date="2021-02" db="EMBL/GenBank/DDBJ databases">
        <authorList>
            <person name="Nowell W R."/>
        </authorList>
    </citation>
    <scope>NUCLEOTIDE SEQUENCE</scope>
</reference>
<dbReference type="OrthoDB" id="10056420at2759"/>
<proteinExistence type="predicted"/>
<sequence length="236" mass="27624">MSTDETDNTNEINDENASKDRKNSRRQRQQLRFVEDEPEDKEPKSPSTFKPPTRASRFLSICEPSIELPNVNLLHLRQLHNQTVDEKDSTELTDEEFDKIPFKIQIIRERCDDLDIAPTSSKAKPALDMPTVIPSVLTNQRRLEIIEEILKKLSQTNVLDEIRRVNAIPYRLPQDNQLQKNVARRIRELTGSDVVILNDHLYMKNLCKSIKEKRQKDLQKKFDRLAANEKQRQLLE</sequence>
<feature type="compositionally biased region" description="Acidic residues" evidence="1">
    <location>
        <begin position="1"/>
        <end position="14"/>
    </location>
</feature>
<dbReference type="EMBL" id="CAJNOJ010000013">
    <property type="protein sequence ID" value="CAF0804511.1"/>
    <property type="molecule type" value="Genomic_DNA"/>
</dbReference>
<evidence type="ECO:0000256" key="1">
    <source>
        <dbReference type="SAM" id="MobiDB-lite"/>
    </source>
</evidence>
<feature type="region of interest" description="Disordered" evidence="1">
    <location>
        <begin position="1"/>
        <end position="55"/>
    </location>
</feature>
<protein>
    <submittedName>
        <fullName evidence="3">Uncharacterized protein</fullName>
    </submittedName>
</protein>